<name>A0A165Z0D9_9EURY</name>
<evidence type="ECO:0000313" key="2">
    <source>
        <dbReference type="Proteomes" id="UP000077066"/>
    </source>
</evidence>
<dbReference type="Proteomes" id="UP000077066">
    <property type="component" value="Unassembled WGS sequence"/>
</dbReference>
<proteinExistence type="predicted"/>
<dbReference type="STRING" id="55758.MBFIL_19030"/>
<evidence type="ECO:0000313" key="1">
    <source>
        <dbReference type="EMBL" id="KZX10092.1"/>
    </source>
</evidence>
<protein>
    <recommendedName>
        <fullName evidence="3">Right handed beta helix domain-containing protein</fullName>
    </recommendedName>
</protein>
<evidence type="ECO:0008006" key="3">
    <source>
        <dbReference type="Google" id="ProtNLM"/>
    </source>
</evidence>
<gene>
    <name evidence="1" type="ORF">MBFIL_19030</name>
</gene>
<keyword evidence="2" id="KW-1185">Reference proteome</keyword>
<sequence length="307" mass="34525">MDKINLVKLEMIKKGIFLILIAICLILIGMNTINAATYTIDNSTKVITISKMIEGKIPLINNKTIANGDTVKFKAGKYYNIRLNVKKQITLTTTKNSKNKVIFIGNYTKDTQLHHFISSEGSDESFEIMDNKTPFIDNSNCIAIDINSNKVKIIGITLNNYYIGISGKTDNSYISKNYLFKNIIGISVNGNKNIFKFNNLMRSSLSVNGNKNNISHNHVKHDFIGASGKNNLISYNNVSYYYLGIHINGTKNTVRRNIAKHNTFGLVINGNKNLVRFNKLYNNSCGIDISGNKNNVKFNKLKEIIHN</sequence>
<dbReference type="PATRIC" id="fig|55758.3.peg.2121"/>
<reference evidence="1 2" key="1">
    <citation type="submission" date="2016-04" db="EMBL/GenBank/DDBJ databases">
        <title>Genome sequence of Methanobrevibacter filiformis DSM 11501.</title>
        <authorList>
            <person name="Poehlein A."/>
            <person name="Seedorf H."/>
            <person name="Daniel R."/>
        </authorList>
    </citation>
    <scope>NUCLEOTIDE SEQUENCE [LARGE SCALE GENOMIC DNA]</scope>
    <source>
        <strain evidence="1 2">DSM 11501</strain>
    </source>
</reference>
<dbReference type="InterPro" id="IPR011050">
    <property type="entry name" value="Pectin_lyase_fold/virulence"/>
</dbReference>
<comment type="caution">
    <text evidence="1">The sequence shown here is derived from an EMBL/GenBank/DDBJ whole genome shotgun (WGS) entry which is preliminary data.</text>
</comment>
<dbReference type="SUPFAM" id="SSF51126">
    <property type="entry name" value="Pectin lyase-like"/>
    <property type="match status" value="1"/>
</dbReference>
<organism evidence="1 2">
    <name type="scientific">Methanobrevibacter filiformis</name>
    <dbReference type="NCBI Taxonomy" id="55758"/>
    <lineage>
        <taxon>Archaea</taxon>
        <taxon>Methanobacteriati</taxon>
        <taxon>Methanobacteriota</taxon>
        <taxon>Methanomada group</taxon>
        <taxon>Methanobacteria</taxon>
        <taxon>Methanobacteriales</taxon>
        <taxon>Methanobacteriaceae</taxon>
        <taxon>Methanobrevibacter</taxon>
    </lineage>
</organism>
<accession>A0A165Z0D9</accession>
<dbReference type="AlphaFoldDB" id="A0A165Z0D9"/>
<dbReference type="EMBL" id="LWMT01000287">
    <property type="protein sequence ID" value="KZX10092.1"/>
    <property type="molecule type" value="Genomic_DNA"/>
</dbReference>